<dbReference type="STRING" id="1447883.A0A2B7YQK1"/>
<evidence type="ECO:0008006" key="5">
    <source>
        <dbReference type="Google" id="ProtNLM"/>
    </source>
</evidence>
<dbReference type="PROSITE" id="PS01036">
    <property type="entry name" value="HSP70_3"/>
    <property type="match status" value="1"/>
</dbReference>
<comment type="caution">
    <text evidence="3">The sequence shown here is derived from an EMBL/GenBank/DDBJ whole genome shotgun (WGS) entry which is preliminary data.</text>
</comment>
<feature type="region of interest" description="Disordered" evidence="2">
    <location>
        <begin position="444"/>
        <end position="466"/>
    </location>
</feature>
<dbReference type="InterPro" id="IPR043129">
    <property type="entry name" value="ATPase_NBD"/>
</dbReference>
<gene>
    <name evidence="3" type="ORF">AJ80_02561</name>
</gene>
<dbReference type="EMBL" id="PDNA01000025">
    <property type="protein sequence ID" value="PGH23309.1"/>
    <property type="molecule type" value="Genomic_DNA"/>
</dbReference>
<dbReference type="Gene3D" id="3.30.420.40">
    <property type="match status" value="2"/>
</dbReference>
<dbReference type="InterPro" id="IPR018181">
    <property type="entry name" value="Heat_shock_70_CS"/>
</dbReference>
<dbReference type="InterPro" id="IPR004000">
    <property type="entry name" value="Actin"/>
</dbReference>
<reference evidence="3 4" key="1">
    <citation type="submission" date="2017-10" db="EMBL/GenBank/DDBJ databases">
        <title>Comparative genomics in systemic dimorphic fungi from Ajellomycetaceae.</title>
        <authorList>
            <person name="Munoz J.F."/>
            <person name="Mcewen J.G."/>
            <person name="Clay O.K."/>
            <person name="Cuomo C.A."/>
        </authorList>
    </citation>
    <scope>NUCLEOTIDE SEQUENCE [LARGE SCALE GENOMIC DNA]</scope>
    <source>
        <strain evidence="3 4">UAMH7299</strain>
    </source>
</reference>
<evidence type="ECO:0000313" key="4">
    <source>
        <dbReference type="Proteomes" id="UP000224634"/>
    </source>
</evidence>
<dbReference type="Gene3D" id="3.90.640.10">
    <property type="entry name" value="Actin, Chain A, domain 4"/>
    <property type="match status" value="1"/>
</dbReference>
<feature type="region of interest" description="Disordered" evidence="2">
    <location>
        <begin position="1"/>
        <end position="60"/>
    </location>
</feature>
<keyword evidence="4" id="KW-1185">Reference proteome</keyword>
<name>A0A2B7YQK1_POLH7</name>
<dbReference type="PANTHER" id="PTHR11937">
    <property type="entry name" value="ACTIN"/>
    <property type="match status" value="1"/>
</dbReference>
<organism evidence="3 4">
    <name type="scientific">Polytolypa hystricis (strain UAMH7299)</name>
    <dbReference type="NCBI Taxonomy" id="1447883"/>
    <lineage>
        <taxon>Eukaryota</taxon>
        <taxon>Fungi</taxon>
        <taxon>Dikarya</taxon>
        <taxon>Ascomycota</taxon>
        <taxon>Pezizomycotina</taxon>
        <taxon>Eurotiomycetes</taxon>
        <taxon>Eurotiomycetidae</taxon>
        <taxon>Onygenales</taxon>
        <taxon>Onygenales incertae sedis</taxon>
        <taxon>Polytolypa</taxon>
    </lineage>
</organism>
<feature type="compositionally biased region" description="Polar residues" evidence="2">
    <location>
        <begin position="1"/>
        <end position="28"/>
    </location>
</feature>
<feature type="region of interest" description="Disordered" evidence="2">
    <location>
        <begin position="555"/>
        <end position="574"/>
    </location>
</feature>
<evidence type="ECO:0000256" key="1">
    <source>
        <dbReference type="RuleBase" id="RU000487"/>
    </source>
</evidence>
<feature type="compositionally biased region" description="Polar residues" evidence="2">
    <location>
        <begin position="447"/>
        <end position="460"/>
    </location>
</feature>
<feature type="region of interest" description="Disordered" evidence="2">
    <location>
        <begin position="302"/>
        <end position="330"/>
    </location>
</feature>
<feature type="compositionally biased region" description="Polar residues" evidence="2">
    <location>
        <begin position="36"/>
        <end position="59"/>
    </location>
</feature>
<sequence>MATASSMSNLDHRSSTASTSTVRPNIRSTRPAATGSPHTPHNRQILSPYGTSNSPGSSFRQEEDAVVLELGARFLRAGFEGDSTPMCAVSFGPEGARRVGDYRGWIKPSPEELNVPKKTFTNVDEWSEGHELWRMDIRNLDVGLFEDKIERTIREVYNKYLLTDAGSSRLVIVLPSIVPHPLLSSLLSTIFNRWKFPSITLLPSAVMAAVSAGLRSALIVDIGWEETTITGLYEYREIQSRRSTRAMKMLMHRMNTLINKLAKEQGQLPSDVKDDTMYTSFDACEDIMTRLAWCKARKGSSEELNDDAGADPDPDDDNDDSSTIPDSDVSNRIVSLPLPLSGECAYTDVPFSKFSQPVEDALFAGDTEARDLDDEEMPLDVLVYNTLLALPPDVRGICMSRIIFVGGGSNIPGIRQRILNDVDALVKKLRWRFANGKVVDSRGRQLQEINANQQKKSPSPSILEPPTIASEADEQISNAIDEKLHHAKKDSKPGIHGLVRQVESLGAWAGASLVASLKVRGVVEVDREKFLQHGFAGASRDLDVSALVDRRSAYGSGGVRPGGDRSSWTLGEWG</sequence>
<accession>A0A2B7YQK1</accession>
<proteinExistence type="inferred from homology"/>
<feature type="compositionally biased region" description="Acidic residues" evidence="2">
    <location>
        <begin position="303"/>
        <end position="320"/>
    </location>
</feature>
<dbReference type="SMART" id="SM00268">
    <property type="entry name" value="ACTIN"/>
    <property type="match status" value="1"/>
</dbReference>
<dbReference type="OrthoDB" id="337660at2759"/>
<evidence type="ECO:0000256" key="2">
    <source>
        <dbReference type="SAM" id="MobiDB-lite"/>
    </source>
</evidence>
<dbReference type="Pfam" id="PF00022">
    <property type="entry name" value="Actin"/>
    <property type="match status" value="1"/>
</dbReference>
<dbReference type="AlphaFoldDB" id="A0A2B7YQK1"/>
<comment type="similarity">
    <text evidence="1">Belongs to the actin family.</text>
</comment>
<evidence type="ECO:0000313" key="3">
    <source>
        <dbReference type="EMBL" id="PGH23309.1"/>
    </source>
</evidence>
<dbReference type="Proteomes" id="UP000224634">
    <property type="component" value="Unassembled WGS sequence"/>
</dbReference>
<protein>
    <recommendedName>
        <fullName evidence="5">Actin-related protein RO7</fullName>
    </recommendedName>
</protein>
<dbReference type="SUPFAM" id="SSF53067">
    <property type="entry name" value="Actin-like ATPase domain"/>
    <property type="match status" value="2"/>
</dbReference>